<keyword evidence="5" id="KW-0067">ATP-binding</keyword>
<dbReference type="GO" id="GO:0005634">
    <property type="term" value="C:nucleus"/>
    <property type="evidence" value="ECO:0007669"/>
    <property type="project" value="TreeGrafter"/>
</dbReference>
<comment type="caution">
    <text evidence="6">The sequence shown here is derived from an EMBL/GenBank/DDBJ whole genome shotgun (WGS) entry which is preliminary data.</text>
</comment>
<dbReference type="InterPro" id="IPR011009">
    <property type="entry name" value="Kinase-like_dom_sf"/>
</dbReference>
<keyword evidence="3" id="KW-0547">Nucleotide-binding</keyword>
<protein>
    <recommendedName>
        <fullName evidence="8">Protein kinase domain-containing protein</fullName>
    </recommendedName>
</protein>
<evidence type="ECO:0000256" key="5">
    <source>
        <dbReference type="ARBA" id="ARBA00022840"/>
    </source>
</evidence>
<dbReference type="SUPFAM" id="SSF56112">
    <property type="entry name" value="Protein kinase-like (PK-like)"/>
    <property type="match status" value="1"/>
</dbReference>
<evidence type="ECO:0000256" key="4">
    <source>
        <dbReference type="ARBA" id="ARBA00022777"/>
    </source>
</evidence>
<dbReference type="AlphaFoldDB" id="A0A8S9PQM4"/>
<evidence type="ECO:0000256" key="3">
    <source>
        <dbReference type="ARBA" id="ARBA00022741"/>
    </source>
</evidence>
<evidence type="ECO:0000313" key="6">
    <source>
        <dbReference type="EMBL" id="KAF3514963.1"/>
    </source>
</evidence>
<evidence type="ECO:0000313" key="7">
    <source>
        <dbReference type="Proteomes" id="UP000712600"/>
    </source>
</evidence>
<dbReference type="PANTHER" id="PTHR24057">
    <property type="entry name" value="GLYCOGEN SYNTHASE KINASE-3 ALPHA"/>
    <property type="match status" value="1"/>
</dbReference>
<gene>
    <name evidence="6" type="ORF">F2Q69_00000590</name>
</gene>
<evidence type="ECO:0000256" key="2">
    <source>
        <dbReference type="ARBA" id="ARBA00022679"/>
    </source>
</evidence>
<dbReference type="GO" id="GO:0004674">
    <property type="term" value="F:protein serine/threonine kinase activity"/>
    <property type="evidence" value="ECO:0007669"/>
    <property type="project" value="UniProtKB-KW"/>
</dbReference>
<dbReference type="GO" id="GO:0030154">
    <property type="term" value="P:cell differentiation"/>
    <property type="evidence" value="ECO:0007669"/>
    <property type="project" value="TreeGrafter"/>
</dbReference>
<accession>A0A8S9PQM4</accession>
<keyword evidence="1" id="KW-0723">Serine/threonine-protein kinase</keyword>
<dbReference type="InterPro" id="IPR050591">
    <property type="entry name" value="GSK-3"/>
</dbReference>
<proteinExistence type="predicted"/>
<name>A0A8S9PQM4_BRACR</name>
<dbReference type="PANTHER" id="PTHR24057:SF36">
    <property type="entry name" value="SHAGGY-RELATED PROTEIN KINASE EPSILON"/>
    <property type="match status" value="1"/>
</dbReference>
<dbReference type="GO" id="GO:0005524">
    <property type="term" value="F:ATP binding"/>
    <property type="evidence" value="ECO:0007669"/>
    <property type="project" value="UniProtKB-KW"/>
</dbReference>
<dbReference type="Gene3D" id="1.10.510.10">
    <property type="entry name" value="Transferase(Phosphotransferase) domain 1"/>
    <property type="match status" value="1"/>
</dbReference>
<dbReference type="GO" id="GO:0005737">
    <property type="term" value="C:cytoplasm"/>
    <property type="evidence" value="ECO:0007669"/>
    <property type="project" value="TreeGrafter"/>
</dbReference>
<keyword evidence="4" id="KW-0418">Kinase</keyword>
<evidence type="ECO:0000256" key="1">
    <source>
        <dbReference type="ARBA" id="ARBA00022527"/>
    </source>
</evidence>
<keyword evidence="2" id="KW-0808">Transferase</keyword>
<dbReference type="GO" id="GO:0007165">
    <property type="term" value="P:signal transduction"/>
    <property type="evidence" value="ECO:0007669"/>
    <property type="project" value="TreeGrafter"/>
</dbReference>
<dbReference type="EMBL" id="QGKX02001521">
    <property type="protein sequence ID" value="KAF3514963.1"/>
    <property type="molecule type" value="Genomic_DNA"/>
</dbReference>
<organism evidence="6 7">
    <name type="scientific">Brassica cretica</name>
    <name type="common">Mustard</name>
    <dbReference type="NCBI Taxonomy" id="69181"/>
    <lineage>
        <taxon>Eukaryota</taxon>
        <taxon>Viridiplantae</taxon>
        <taxon>Streptophyta</taxon>
        <taxon>Embryophyta</taxon>
        <taxon>Tracheophyta</taxon>
        <taxon>Spermatophyta</taxon>
        <taxon>Magnoliopsida</taxon>
        <taxon>eudicotyledons</taxon>
        <taxon>Gunneridae</taxon>
        <taxon>Pentapetalae</taxon>
        <taxon>rosids</taxon>
        <taxon>malvids</taxon>
        <taxon>Brassicales</taxon>
        <taxon>Brassicaceae</taxon>
        <taxon>Brassiceae</taxon>
        <taxon>Brassica</taxon>
    </lineage>
</organism>
<evidence type="ECO:0008006" key="8">
    <source>
        <dbReference type="Google" id="ProtNLM"/>
    </source>
</evidence>
<reference evidence="6" key="1">
    <citation type="submission" date="2019-12" db="EMBL/GenBank/DDBJ databases">
        <title>Genome sequencing and annotation of Brassica cretica.</title>
        <authorList>
            <person name="Studholme D.J."/>
            <person name="Sarris P."/>
        </authorList>
    </citation>
    <scope>NUCLEOTIDE SEQUENCE</scope>
    <source>
        <strain evidence="6">PFS-109/04</strain>
        <tissue evidence="6">Leaf</tissue>
    </source>
</reference>
<sequence>MLNNLTRGGFVYRAGVTMLSSSTSSSSSAALSSSWKSPRFLSSGVFSGGASRNRVPFAVRFHRASAVRCFASSGGSDRIQVQNPIVEMDGESGVDQLVEIIKVLGTPTREEIKCMNPNYTEFKFPQIKAHPWHKIFHKRTPPEAVDLASRLLQYSPNLRSTAMEAIVHPFFDELRDPNTRLPNGRPLPPLFNFKPQELKGASVELLSKLIPDHARKQCCFLAV</sequence>
<dbReference type="Proteomes" id="UP000712600">
    <property type="component" value="Unassembled WGS sequence"/>
</dbReference>